<dbReference type="PROSITE" id="PS51257">
    <property type="entry name" value="PROKAR_LIPOPROTEIN"/>
    <property type="match status" value="1"/>
</dbReference>
<evidence type="ECO:0000256" key="1">
    <source>
        <dbReference type="SAM" id="SignalP"/>
    </source>
</evidence>
<feature type="chain" id="PRO_5046681735" evidence="1">
    <location>
        <begin position="32"/>
        <end position="106"/>
    </location>
</feature>
<evidence type="ECO:0000313" key="2">
    <source>
        <dbReference type="EMBL" id="THF58006.1"/>
    </source>
</evidence>
<proteinExistence type="predicted"/>
<feature type="signal peptide" evidence="1">
    <location>
        <begin position="1"/>
        <end position="31"/>
    </location>
</feature>
<name>A0ABY2Q942_9HYPH</name>
<dbReference type="RefSeq" id="WP_136356534.1">
    <property type="nucleotide sequence ID" value="NZ_SSNY01000004.1"/>
</dbReference>
<dbReference type="EMBL" id="SSNY01000004">
    <property type="protein sequence ID" value="THF58006.1"/>
    <property type="molecule type" value="Genomic_DNA"/>
</dbReference>
<comment type="caution">
    <text evidence="2">The sequence shown here is derived from an EMBL/GenBank/DDBJ whole genome shotgun (WGS) entry which is preliminary data.</text>
</comment>
<protein>
    <submittedName>
        <fullName evidence="2">Uncharacterized protein</fullName>
    </submittedName>
</protein>
<keyword evidence="3" id="KW-1185">Reference proteome</keyword>
<organism evidence="2 3">
    <name type="scientific">Ollibium composti</name>
    <dbReference type="NCBI Taxonomy" id="2675109"/>
    <lineage>
        <taxon>Bacteria</taxon>
        <taxon>Pseudomonadati</taxon>
        <taxon>Pseudomonadota</taxon>
        <taxon>Alphaproteobacteria</taxon>
        <taxon>Hyphomicrobiales</taxon>
        <taxon>Phyllobacteriaceae</taxon>
        <taxon>Ollibium</taxon>
    </lineage>
</organism>
<accession>A0ABY2Q942</accession>
<evidence type="ECO:0000313" key="3">
    <source>
        <dbReference type="Proteomes" id="UP000306441"/>
    </source>
</evidence>
<dbReference type="Proteomes" id="UP000306441">
    <property type="component" value="Unassembled WGS sequence"/>
</dbReference>
<gene>
    <name evidence="2" type="ORF">E6C48_09735</name>
</gene>
<sequence>MRYDASRARAAFASLFIGAFACGLSVTGAQAVDIVPAPVVVMPGASAGDLQALQNRLSRQQFQNEQQRLRQDDRNAVTILPPPRRQVPRMKPGCQGQVYGTLADCR</sequence>
<keyword evidence="1" id="KW-0732">Signal</keyword>
<reference evidence="2 3" key="1">
    <citation type="submission" date="2019-04" db="EMBL/GenBank/DDBJ databases">
        <title>Mesorhizobium composti sp. nov., isolated from compost.</title>
        <authorList>
            <person name="Lin S.-Y."/>
            <person name="Hameed A."/>
            <person name="Hsieh Y.-T."/>
            <person name="Young C.-C."/>
        </authorList>
    </citation>
    <scope>NUCLEOTIDE SEQUENCE [LARGE SCALE GENOMIC DNA]</scope>
    <source>
        <strain evidence="2 3">CC-YTH430</strain>
    </source>
</reference>